<feature type="transmembrane region" description="Helical" evidence="7">
    <location>
        <begin position="99"/>
        <end position="121"/>
    </location>
</feature>
<dbReference type="NCBIfam" id="TIGR04407">
    <property type="entry name" value="LptF_YjgP"/>
    <property type="match status" value="1"/>
</dbReference>
<feature type="transmembrane region" description="Helical" evidence="7">
    <location>
        <begin position="56"/>
        <end position="78"/>
    </location>
</feature>
<keyword evidence="2" id="KW-1003">Cell membrane</keyword>
<dbReference type="OrthoDB" id="8477889at2"/>
<dbReference type="Pfam" id="PF03739">
    <property type="entry name" value="LptF_LptG"/>
    <property type="match status" value="1"/>
</dbReference>
<evidence type="ECO:0000256" key="2">
    <source>
        <dbReference type="ARBA" id="ARBA00022475"/>
    </source>
</evidence>
<sequence>MTRLDRYIFRQLSVALLAVTIGLAALVWLTQSLRFIELVLDRGLSFMVFIELTGLLLPSFFAVILPITTFVVTLFVYVRLAADRELVVMRAAGLSQWRLARPALALAGLAALLCYGLNLWLVPSSQAAFRAWQYEIRNQLAAILVQEGVFSSVGDDLTVYARYRDPDGTLRGILIHDARERGAPVTILAEAGRITPGPNGPRVTLENGERQQVERVPPPAGAPPGTPATTRLSVLSFSENSVDLARTSRGATAEADRYRNAQERTIDELLHPDPADHVPDRDLRRFRAEAHQRLASPLNAIGFGLVALATALTGQFRRHGGGLRLFTGIMVVVGLLAIGLMTGNLAARQNVMIPLIWVNALVPGLVSAWVIGGMPGLPHLRRPRRPAAGPA</sequence>
<dbReference type="GO" id="GO:0055085">
    <property type="term" value="P:transmembrane transport"/>
    <property type="evidence" value="ECO:0007669"/>
    <property type="project" value="InterPro"/>
</dbReference>
<proteinExistence type="predicted"/>
<feature type="compositionally biased region" description="Pro residues" evidence="6">
    <location>
        <begin position="216"/>
        <end position="226"/>
    </location>
</feature>
<feature type="transmembrane region" description="Helical" evidence="7">
    <location>
        <begin position="353"/>
        <end position="377"/>
    </location>
</feature>
<protein>
    <submittedName>
        <fullName evidence="8">LPS export ABC transporter permease LptF</fullName>
    </submittedName>
</protein>
<evidence type="ECO:0000256" key="7">
    <source>
        <dbReference type="SAM" id="Phobius"/>
    </source>
</evidence>
<evidence type="ECO:0000256" key="4">
    <source>
        <dbReference type="ARBA" id="ARBA00022989"/>
    </source>
</evidence>
<comment type="caution">
    <text evidence="8">The sequence shown here is derived from an EMBL/GenBank/DDBJ whole genome shotgun (WGS) entry which is preliminary data.</text>
</comment>
<evidence type="ECO:0000256" key="5">
    <source>
        <dbReference type="ARBA" id="ARBA00023136"/>
    </source>
</evidence>
<dbReference type="PANTHER" id="PTHR33529:SF6">
    <property type="entry name" value="YJGP_YJGQ FAMILY PERMEASE"/>
    <property type="match status" value="1"/>
</dbReference>
<feature type="transmembrane region" description="Helical" evidence="7">
    <location>
        <begin position="12"/>
        <end position="36"/>
    </location>
</feature>
<feature type="region of interest" description="Disordered" evidence="6">
    <location>
        <begin position="192"/>
        <end position="227"/>
    </location>
</feature>
<organism evidence="8 9">
    <name type="scientific">Roseicella frigidaeris</name>
    <dbReference type="NCBI Taxonomy" id="2230885"/>
    <lineage>
        <taxon>Bacteria</taxon>
        <taxon>Pseudomonadati</taxon>
        <taxon>Pseudomonadota</taxon>
        <taxon>Alphaproteobacteria</taxon>
        <taxon>Acetobacterales</taxon>
        <taxon>Roseomonadaceae</taxon>
        <taxon>Roseicella</taxon>
    </lineage>
</organism>
<evidence type="ECO:0000256" key="1">
    <source>
        <dbReference type="ARBA" id="ARBA00004651"/>
    </source>
</evidence>
<evidence type="ECO:0000313" key="9">
    <source>
        <dbReference type="Proteomes" id="UP000249065"/>
    </source>
</evidence>
<evidence type="ECO:0000256" key="3">
    <source>
        <dbReference type="ARBA" id="ARBA00022692"/>
    </source>
</evidence>
<dbReference type="RefSeq" id="WP_111469103.1">
    <property type="nucleotide sequence ID" value="NZ_QLIX01000004.1"/>
</dbReference>
<dbReference type="InterPro" id="IPR030922">
    <property type="entry name" value="LptF"/>
</dbReference>
<dbReference type="PANTHER" id="PTHR33529">
    <property type="entry name" value="SLR0882 PROTEIN-RELATED"/>
    <property type="match status" value="1"/>
</dbReference>
<dbReference type="Proteomes" id="UP000249065">
    <property type="component" value="Unassembled WGS sequence"/>
</dbReference>
<dbReference type="GO" id="GO:0043190">
    <property type="term" value="C:ATP-binding cassette (ABC) transporter complex"/>
    <property type="evidence" value="ECO:0007669"/>
    <property type="project" value="InterPro"/>
</dbReference>
<evidence type="ECO:0000256" key="6">
    <source>
        <dbReference type="SAM" id="MobiDB-lite"/>
    </source>
</evidence>
<evidence type="ECO:0000313" key="8">
    <source>
        <dbReference type="EMBL" id="RAI59414.1"/>
    </source>
</evidence>
<dbReference type="AlphaFoldDB" id="A0A327MB85"/>
<comment type="subcellular location">
    <subcellularLocation>
        <location evidence="1">Cell membrane</location>
        <topology evidence="1">Multi-pass membrane protein</topology>
    </subcellularLocation>
</comment>
<keyword evidence="5 7" id="KW-0472">Membrane</keyword>
<keyword evidence="4 7" id="KW-1133">Transmembrane helix</keyword>
<dbReference type="EMBL" id="QLIX01000004">
    <property type="protein sequence ID" value="RAI59414.1"/>
    <property type="molecule type" value="Genomic_DNA"/>
</dbReference>
<gene>
    <name evidence="8" type="primary">lptF</name>
    <name evidence="8" type="ORF">DOO78_07350</name>
</gene>
<reference evidence="9" key="1">
    <citation type="submission" date="2018-06" db="EMBL/GenBank/DDBJ databases">
        <authorList>
            <person name="Khan S.A."/>
        </authorList>
    </citation>
    <scope>NUCLEOTIDE SEQUENCE [LARGE SCALE GENOMIC DNA]</scope>
    <source>
        <strain evidence="9">DB-1506</strain>
    </source>
</reference>
<accession>A0A327MB85</accession>
<dbReference type="InterPro" id="IPR005495">
    <property type="entry name" value="LptG/LptF_permease"/>
</dbReference>
<name>A0A327MB85_9PROT</name>
<keyword evidence="9" id="KW-1185">Reference proteome</keyword>
<feature type="transmembrane region" description="Helical" evidence="7">
    <location>
        <begin position="325"/>
        <end position="347"/>
    </location>
</feature>
<dbReference type="GO" id="GO:0015920">
    <property type="term" value="P:lipopolysaccharide transport"/>
    <property type="evidence" value="ECO:0007669"/>
    <property type="project" value="TreeGrafter"/>
</dbReference>
<keyword evidence="3 7" id="KW-0812">Transmembrane</keyword>
<feature type="transmembrane region" description="Helical" evidence="7">
    <location>
        <begin position="294"/>
        <end position="313"/>
    </location>
</feature>